<organism evidence="2 3">
    <name type="scientific">Mediterraneibacter hominis</name>
    <dbReference type="NCBI Taxonomy" id="2763054"/>
    <lineage>
        <taxon>Bacteria</taxon>
        <taxon>Bacillati</taxon>
        <taxon>Bacillota</taxon>
        <taxon>Clostridia</taxon>
        <taxon>Lachnospirales</taxon>
        <taxon>Lachnospiraceae</taxon>
        <taxon>Mediterraneibacter</taxon>
    </lineage>
</organism>
<name>A0A923LH82_9FIRM</name>
<gene>
    <name evidence="2" type="ORF">H8S37_03980</name>
</gene>
<feature type="region of interest" description="Disordered" evidence="1">
    <location>
        <begin position="324"/>
        <end position="358"/>
    </location>
</feature>
<evidence type="ECO:0000313" key="3">
    <source>
        <dbReference type="Proteomes" id="UP000652477"/>
    </source>
</evidence>
<comment type="caution">
    <text evidence="2">The sequence shown here is derived from an EMBL/GenBank/DDBJ whole genome shotgun (WGS) entry which is preliminary data.</text>
</comment>
<dbReference type="RefSeq" id="WP_186874726.1">
    <property type="nucleotide sequence ID" value="NZ_JACOPF010000001.1"/>
</dbReference>
<feature type="compositionally biased region" description="Low complexity" evidence="1">
    <location>
        <begin position="330"/>
        <end position="344"/>
    </location>
</feature>
<dbReference type="Proteomes" id="UP000652477">
    <property type="component" value="Unassembled WGS sequence"/>
</dbReference>
<keyword evidence="3" id="KW-1185">Reference proteome</keyword>
<evidence type="ECO:0000256" key="1">
    <source>
        <dbReference type="SAM" id="MobiDB-lite"/>
    </source>
</evidence>
<dbReference type="EMBL" id="JACOPF010000001">
    <property type="protein sequence ID" value="MBC5688092.1"/>
    <property type="molecule type" value="Genomic_DNA"/>
</dbReference>
<evidence type="ECO:0000313" key="2">
    <source>
        <dbReference type="EMBL" id="MBC5688092.1"/>
    </source>
</evidence>
<protein>
    <submittedName>
        <fullName evidence="2">Uncharacterized protein</fullName>
    </submittedName>
</protein>
<proteinExistence type="predicted"/>
<accession>A0A923LH82</accession>
<dbReference type="AlphaFoldDB" id="A0A923LH82"/>
<reference evidence="2" key="1">
    <citation type="submission" date="2020-08" db="EMBL/GenBank/DDBJ databases">
        <title>Genome public.</title>
        <authorList>
            <person name="Liu C."/>
            <person name="Sun Q."/>
        </authorList>
    </citation>
    <scope>NUCLEOTIDE SEQUENCE</scope>
    <source>
        <strain evidence="2">NSJ-55</strain>
    </source>
</reference>
<sequence>MAKERIFNLPETKGTFQLRGKITGHDKDNFYKESTTKTGKLMRRTSFGVTYEDKKTMYVSMQGMTQDNVYFSKPGATKGEKAEIKKVPWAERFNFKEDGFQLIGNNIGVTKAVNSKGDMENVRQRLTDFDSIKAITDNLKDDDSVFIKGNIEYSSFTNDEGERRNSVKLVPNQVSLCKSALDFSKEDFEPRHEFSQVIVFDSIEQEKEDDKPTGRFVVNANIINYASIEDAEFIVTDSNLAKIMKKNLSPYFAIKVWGNIVMTEQVEEVQTDNVWGESNKMERQGTPVKREFIITGADPSSIDKDTYSEISIAEAKLKVQKAQAAKDDFGSSTNESSASSAWGSVPNGDEGIDEDIPW</sequence>